<feature type="coiled-coil region" evidence="1">
    <location>
        <begin position="159"/>
        <end position="264"/>
    </location>
</feature>
<sequence length="567" mass="65260">MEQRFSSTAEILTQKYLERRKQGPHSEDNSGASDEAQQRIILAHRPKQPKNELRIYHEALHELFKAVTEHPDQFDSDCSLHRSNSDLSLTSTEEPLQDSQVLFTETDVTLPSHLGGSFEFQEMDKHRELKWAGRCPDSRDSSSSFVKVYQEMMSVYAQLKAERNGQQQWERELQERERRLKRREEAFEGLAGAEDMKRQQELSQLQDLLREKSKENKRFKSNFSTIKELNDNMRKQLNELSEQNRKLETQSKRLQARLENLQASSLPIQLKLLEHLLEWVLDGQMFSSVAGNEVNPLGQCLPPEVLLNEKCLKVLPLLSDQLRSTPLSEPTLLLSLLRFIHWALRHLDSRTQRVSPSATLRRIGEAVLKLSAQSTALQSRNPDLPVSSIDTTAPFRSLPFPPSPCSHTLILSNLIILRTITQADVLAQAADSLCAELKREESRGLYIHYGGVHVLLSVLRSNPVSLHTPIELLMQLTEPSRYLNSFLEACSCEEFFRTASQLLKNPHMELPSLEKFSILLQKLSSIRKNRSLFERSSLHLQLQDLYRTDPERTFLHLNIRSILHNLK</sequence>
<dbReference type="GeneTree" id="ENSGT00940000168612"/>
<proteinExistence type="predicted"/>
<evidence type="ECO:0000259" key="3">
    <source>
        <dbReference type="Pfam" id="PF21035"/>
    </source>
</evidence>
<dbReference type="Proteomes" id="UP000264800">
    <property type="component" value="Unplaced"/>
</dbReference>
<accession>A0A3Q2ZQM8</accession>
<evidence type="ECO:0000313" key="5">
    <source>
        <dbReference type="Ensembl" id="ENSKMAP00000000424.1"/>
    </source>
</evidence>
<protein>
    <submittedName>
        <fullName evidence="5">Coiled-coil domain containing 138</fullName>
    </submittedName>
</protein>
<feature type="domain" description="Coiled-coil-domain-containing protein 138 coiled-coil" evidence="4">
    <location>
        <begin position="214"/>
        <end position="262"/>
    </location>
</feature>
<evidence type="ECO:0000259" key="4">
    <source>
        <dbReference type="Pfam" id="PF21037"/>
    </source>
</evidence>
<dbReference type="InterPro" id="IPR048751">
    <property type="entry name" value="CCDC138_CC"/>
</dbReference>
<feature type="domain" description="Coiled-coil" evidence="3">
    <location>
        <begin position="276"/>
        <end position="566"/>
    </location>
</feature>
<dbReference type="InterPro" id="IPR048750">
    <property type="entry name" value="CCDC138_C"/>
</dbReference>
<dbReference type="Pfam" id="PF21037">
    <property type="entry name" value="CCDC138_cc"/>
    <property type="match status" value="1"/>
</dbReference>
<feature type="region of interest" description="Disordered" evidence="2">
    <location>
        <begin position="14"/>
        <end position="36"/>
    </location>
</feature>
<dbReference type="InterPro" id="IPR038798">
    <property type="entry name" value="CCDC138"/>
</dbReference>
<dbReference type="Ensembl" id="ENSKMAT00000000453.1">
    <property type="protein sequence ID" value="ENSKMAP00000000424.1"/>
    <property type="gene ID" value="ENSKMAG00000000372.1"/>
</dbReference>
<dbReference type="PANTHER" id="PTHR34523">
    <property type="entry name" value="COILED-COIL DOMAIN-CONTAINING PROTEIN 138"/>
    <property type="match status" value="1"/>
</dbReference>
<keyword evidence="6" id="KW-1185">Reference proteome</keyword>
<dbReference type="Gene3D" id="1.20.5.340">
    <property type="match status" value="1"/>
</dbReference>
<organism evidence="5 6">
    <name type="scientific">Kryptolebias marmoratus</name>
    <name type="common">Mangrove killifish</name>
    <name type="synonym">Rivulus marmoratus</name>
    <dbReference type="NCBI Taxonomy" id="37003"/>
    <lineage>
        <taxon>Eukaryota</taxon>
        <taxon>Metazoa</taxon>
        <taxon>Chordata</taxon>
        <taxon>Craniata</taxon>
        <taxon>Vertebrata</taxon>
        <taxon>Euteleostomi</taxon>
        <taxon>Actinopterygii</taxon>
        <taxon>Neopterygii</taxon>
        <taxon>Teleostei</taxon>
        <taxon>Neoteleostei</taxon>
        <taxon>Acanthomorphata</taxon>
        <taxon>Ovalentaria</taxon>
        <taxon>Atherinomorphae</taxon>
        <taxon>Cyprinodontiformes</taxon>
        <taxon>Rivulidae</taxon>
        <taxon>Kryptolebias</taxon>
    </lineage>
</organism>
<feature type="compositionally biased region" description="Basic and acidic residues" evidence="2">
    <location>
        <begin position="16"/>
        <end position="28"/>
    </location>
</feature>
<reference evidence="5" key="2">
    <citation type="submission" date="2025-09" db="UniProtKB">
        <authorList>
            <consortium name="Ensembl"/>
        </authorList>
    </citation>
    <scope>IDENTIFICATION</scope>
</reference>
<evidence type="ECO:0000256" key="1">
    <source>
        <dbReference type="SAM" id="Coils"/>
    </source>
</evidence>
<name>A0A3Q2ZQM8_KRYMA</name>
<dbReference type="AlphaFoldDB" id="A0A3Q2ZQM8"/>
<reference evidence="5" key="1">
    <citation type="submission" date="2025-08" db="UniProtKB">
        <authorList>
            <consortium name="Ensembl"/>
        </authorList>
    </citation>
    <scope>IDENTIFICATION</scope>
</reference>
<dbReference type="Pfam" id="PF21035">
    <property type="entry name" value="CCDC138_C"/>
    <property type="match status" value="1"/>
</dbReference>
<evidence type="ECO:0000256" key="2">
    <source>
        <dbReference type="SAM" id="MobiDB-lite"/>
    </source>
</evidence>
<dbReference type="PANTHER" id="PTHR34523:SF1">
    <property type="entry name" value="COILED-COIL DOMAIN-CONTAINING PROTEIN 138"/>
    <property type="match status" value="1"/>
</dbReference>
<evidence type="ECO:0000313" key="6">
    <source>
        <dbReference type="Proteomes" id="UP000264800"/>
    </source>
</evidence>
<keyword evidence="1" id="KW-0175">Coiled coil</keyword>